<organism evidence="4 5">
    <name type="scientific">Gracilariopsis chorda</name>
    <dbReference type="NCBI Taxonomy" id="448386"/>
    <lineage>
        <taxon>Eukaryota</taxon>
        <taxon>Rhodophyta</taxon>
        <taxon>Florideophyceae</taxon>
        <taxon>Rhodymeniophycidae</taxon>
        <taxon>Gracilariales</taxon>
        <taxon>Gracilariaceae</taxon>
        <taxon>Gracilariopsis</taxon>
    </lineage>
</organism>
<feature type="signal peptide" evidence="3">
    <location>
        <begin position="1"/>
        <end position="20"/>
    </location>
</feature>
<sequence>MNSAVHVSILLALFFAVFTAAPLPSRSAHHPHARISRIESIHAQHRAILMRAAQAAPAAVSQPPADIAAQHPPNGKHTESEDKNPGSKHEEDPRASANEETSPSVSSPTPAAQTDKSQADTTPATQAPASAPSAASSDLQSKGADTKGASGDANQSEAEKPPTAAESAVAPSADQRLKTPINPSVSTVAIIGAAITVLIGVYVVWSKSSRGATQATQSDDHTYHPVDTDPRADGAAAPNEADADGWNAGWEDDEDWEPTAAANKV</sequence>
<feature type="transmembrane region" description="Helical" evidence="2">
    <location>
        <begin position="185"/>
        <end position="205"/>
    </location>
</feature>
<feature type="compositionally biased region" description="Low complexity" evidence="1">
    <location>
        <begin position="52"/>
        <end position="65"/>
    </location>
</feature>
<protein>
    <submittedName>
        <fullName evidence="4">Uncharacterized protein</fullName>
    </submittedName>
</protein>
<accession>A0A2V3IQ56</accession>
<dbReference type="AlphaFoldDB" id="A0A2V3IQ56"/>
<feature type="chain" id="PRO_5015863325" evidence="3">
    <location>
        <begin position="21"/>
        <end position="265"/>
    </location>
</feature>
<evidence type="ECO:0000313" key="4">
    <source>
        <dbReference type="EMBL" id="PXF44208.1"/>
    </source>
</evidence>
<feature type="region of interest" description="Disordered" evidence="1">
    <location>
        <begin position="212"/>
        <end position="265"/>
    </location>
</feature>
<proteinExistence type="predicted"/>
<dbReference type="Proteomes" id="UP000247409">
    <property type="component" value="Unassembled WGS sequence"/>
</dbReference>
<evidence type="ECO:0000256" key="2">
    <source>
        <dbReference type="SAM" id="Phobius"/>
    </source>
</evidence>
<evidence type="ECO:0000313" key="5">
    <source>
        <dbReference type="Proteomes" id="UP000247409"/>
    </source>
</evidence>
<reference evidence="4 5" key="1">
    <citation type="journal article" date="2018" name="Mol. Biol. Evol.">
        <title>Analysis of the draft genome of the red seaweed Gracilariopsis chorda provides insights into genome size evolution in Rhodophyta.</title>
        <authorList>
            <person name="Lee J."/>
            <person name="Yang E.C."/>
            <person name="Graf L."/>
            <person name="Yang J.H."/>
            <person name="Qiu H."/>
            <person name="Zel Zion U."/>
            <person name="Chan C.X."/>
            <person name="Stephens T.G."/>
            <person name="Weber A.P.M."/>
            <person name="Boo G.H."/>
            <person name="Boo S.M."/>
            <person name="Kim K.M."/>
            <person name="Shin Y."/>
            <person name="Jung M."/>
            <person name="Lee S.J."/>
            <person name="Yim H.S."/>
            <person name="Lee J.H."/>
            <person name="Bhattacharya D."/>
            <person name="Yoon H.S."/>
        </authorList>
    </citation>
    <scope>NUCLEOTIDE SEQUENCE [LARGE SCALE GENOMIC DNA]</scope>
    <source>
        <strain evidence="4 5">SKKU-2015</strain>
        <tissue evidence="4">Whole body</tissue>
    </source>
</reference>
<gene>
    <name evidence="4" type="ORF">BWQ96_06068</name>
</gene>
<feature type="compositionally biased region" description="Low complexity" evidence="1">
    <location>
        <begin position="119"/>
        <end position="141"/>
    </location>
</feature>
<keyword evidence="2" id="KW-0472">Membrane</keyword>
<keyword evidence="3" id="KW-0732">Signal</keyword>
<keyword evidence="5" id="KW-1185">Reference proteome</keyword>
<keyword evidence="2" id="KW-0812">Transmembrane</keyword>
<dbReference type="EMBL" id="NBIV01000098">
    <property type="protein sequence ID" value="PXF44208.1"/>
    <property type="molecule type" value="Genomic_DNA"/>
</dbReference>
<evidence type="ECO:0000256" key="1">
    <source>
        <dbReference type="SAM" id="MobiDB-lite"/>
    </source>
</evidence>
<feature type="compositionally biased region" description="Low complexity" evidence="1">
    <location>
        <begin position="101"/>
        <end position="110"/>
    </location>
</feature>
<comment type="caution">
    <text evidence="4">The sequence shown here is derived from an EMBL/GenBank/DDBJ whole genome shotgun (WGS) entry which is preliminary data.</text>
</comment>
<evidence type="ECO:0000256" key="3">
    <source>
        <dbReference type="SAM" id="SignalP"/>
    </source>
</evidence>
<feature type="region of interest" description="Disordered" evidence="1">
    <location>
        <begin position="52"/>
        <end position="182"/>
    </location>
</feature>
<feature type="compositionally biased region" description="Basic and acidic residues" evidence="1">
    <location>
        <begin position="76"/>
        <end position="94"/>
    </location>
</feature>
<keyword evidence="2" id="KW-1133">Transmembrane helix</keyword>
<name>A0A2V3IQ56_9FLOR</name>
<feature type="compositionally biased region" description="Basic and acidic residues" evidence="1">
    <location>
        <begin position="218"/>
        <end position="232"/>
    </location>
</feature>